<keyword evidence="5" id="KW-0965">Cell junction</keyword>
<evidence type="ECO:0000313" key="10">
    <source>
        <dbReference type="EMBL" id="THD25930.1"/>
    </source>
</evidence>
<feature type="compositionally biased region" description="Acidic residues" evidence="8">
    <location>
        <begin position="1"/>
        <end position="17"/>
    </location>
</feature>
<evidence type="ECO:0000256" key="8">
    <source>
        <dbReference type="SAM" id="MobiDB-lite"/>
    </source>
</evidence>
<protein>
    <submittedName>
        <fullName evidence="10">Uncharacterized protein</fullName>
    </submittedName>
</protein>
<dbReference type="Proteomes" id="UP000230066">
    <property type="component" value="Unassembled WGS sequence"/>
</dbReference>
<keyword evidence="6 9" id="KW-1133">Transmembrane helix</keyword>
<dbReference type="PANTHER" id="PTHR14399">
    <property type="entry name" value="P53-INDUCED PROTEIN RELATED"/>
    <property type="match status" value="1"/>
</dbReference>
<dbReference type="AlphaFoldDB" id="A0A4E0S2F8"/>
<feature type="region of interest" description="Disordered" evidence="8">
    <location>
        <begin position="1"/>
        <end position="39"/>
    </location>
</feature>
<dbReference type="EMBL" id="JXXN02000932">
    <property type="protein sequence ID" value="THD25930.1"/>
    <property type="molecule type" value="Genomic_DNA"/>
</dbReference>
<evidence type="ECO:0000256" key="1">
    <source>
        <dbReference type="ARBA" id="ARBA00004141"/>
    </source>
</evidence>
<comment type="similarity">
    <text evidence="3">Belongs to the TMEM47 family.</text>
</comment>
<feature type="transmembrane region" description="Helical" evidence="9">
    <location>
        <begin position="126"/>
        <end position="146"/>
    </location>
</feature>
<keyword evidence="4 9" id="KW-0812">Transmembrane</keyword>
<feature type="transmembrane region" description="Helical" evidence="9">
    <location>
        <begin position="158"/>
        <end position="178"/>
    </location>
</feature>
<dbReference type="GO" id="GO:0005911">
    <property type="term" value="C:cell-cell junction"/>
    <property type="evidence" value="ECO:0007669"/>
    <property type="project" value="TreeGrafter"/>
</dbReference>
<evidence type="ECO:0000313" key="11">
    <source>
        <dbReference type="Proteomes" id="UP000230066"/>
    </source>
</evidence>
<evidence type="ECO:0000256" key="2">
    <source>
        <dbReference type="ARBA" id="ARBA00004282"/>
    </source>
</evidence>
<gene>
    <name evidence="10" type="ORF">D915_003279</name>
</gene>
<dbReference type="GO" id="GO:0016020">
    <property type="term" value="C:membrane"/>
    <property type="evidence" value="ECO:0007669"/>
    <property type="project" value="UniProtKB-SubCell"/>
</dbReference>
<evidence type="ECO:0000256" key="9">
    <source>
        <dbReference type="SAM" id="Phobius"/>
    </source>
</evidence>
<reference evidence="10" key="1">
    <citation type="submission" date="2019-03" db="EMBL/GenBank/DDBJ databases">
        <title>Improved annotation for the trematode Fasciola hepatica.</title>
        <authorList>
            <person name="Choi Y.-J."/>
            <person name="Martin J."/>
            <person name="Mitreva M."/>
        </authorList>
    </citation>
    <scope>NUCLEOTIDE SEQUENCE [LARGE SCALE GENOMIC DNA]</scope>
</reference>
<evidence type="ECO:0000256" key="5">
    <source>
        <dbReference type="ARBA" id="ARBA00022949"/>
    </source>
</evidence>
<dbReference type="PANTHER" id="PTHR14399:SF5">
    <property type="entry name" value="CELL JUNCTION PROTEIN VAB-9"/>
    <property type="match status" value="1"/>
</dbReference>
<feature type="transmembrane region" description="Helical" evidence="9">
    <location>
        <begin position="194"/>
        <end position="217"/>
    </location>
</feature>
<dbReference type="InterPro" id="IPR015664">
    <property type="entry name" value="P53_induced"/>
</dbReference>
<evidence type="ECO:0000256" key="7">
    <source>
        <dbReference type="ARBA" id="ARBA00023136"/>
    </source>
</evidence>
<sequence length="241" mass="26668">MESGRDEEEEALEDSLEEASTPVQMRRNGGQKPPGGRAPTMTIEIVRVGRPIKVLSLLTSIISMLLFVMGTAGTSWIYTDQRRIGLFQECTNTVPGSDKAQTHLWDNCATVPEPEWDRLLCTVLDLVSILLTLIGTILLTGAMISLDVKRKTTVYKVVLVDFALAFITMAAVVVLFPIQMSTKIKKEQAEQVSVGWSCVANAIGCLLLVIAIILLALDRKSEEITYKETIHRFSGLDEEER</sequence>
<evidence type="ECO:0000256" key="4">
    <source>
        <dbReference type="ARBA" id="ARBA00022692"/>
    </source>
</evidence>
<comment type="caution">
    <text evidence="10">The sequence shown here is derived from an EMBL/GenBank/DDBJ whole genome shotgun (WGS) entry which is preliminary data.</text>
</comment>
<comment type="subcellular location">
    <subcellularLocation>
        <location evidence="2">Cell junction</location>
    </subcellularLocation>
    <subcellularLocation>
        <location evidence="1">Membrane</location>
        <topology evidence="1">Multi-pass membrane protein</topology>
    </subcellularLocation>
</comment>
<dbReference type="Gene3D" id="1.20.140.150">
    <property type="match status" value="1"/>
</dbReference>
<name>A0A4E0S2F8_FASHE</name>
<proteinExistence type="inferred from homology"/>
<feature type="transmembrane region" description="Helical" evidence="9">
    <location>
        <begin position="54"/>
        <end position="78"/>
    </location>
</feature>
<dbReference type="GO" id="GO:0098609">
    <property type="term" value="P:cell-cell adhesion"/>
    <property type="evidence" value="ECO:0007669"/>
    <property type="project" value="TreeGrafter"/>
</dbReference>
<organism evidence="10 11">
    <name type="scientific">Fasciola hepatica</name>
    <name type="common">Liver fluke</name>
    <dbReference type="NCBI Taxonomy" id="6192"/>
    <lineage>
        <taxon>Eukaryota</taxon>
        <taxon>Metazoa</taxon>
        <taxon>Spiralia</taxon>
        <taxon>Lophotrochozoa</taxon>
        <taxon>Platyhelminthes</taxon>
        <taxon>Trematoda</taxon>
        <taxon>Digenea</taxon>
        <taxon>Plagiorchiida</taxon>
        <taxon>Echinostomata</taxon>
        <taxon>Echinostomatoidea</taxon>
        <taxon>Fasciolidae</taxon>
        <taxon>Fasciola</taxon>
    </lineage>
</organism>
<accession>A0A4E0S2F8</accession>
<evidence type="ECO:0000256" key="3">
    <source>
        <dbReference type="ARBA" id="ARBA00008691"/>
    </source>
</evidence>
<keyword evidence="7 9" id="KW-0472">Membrane</keyword>
<evidence type="ECO:0000256" key="6">
    <source>
        <dbReference type="ARBA" id="ARBA00022989"/>
    </source>
</evidence>
<keyword evidence="11" id="KW-1185">Reference proteome</keyword>